<evidence type="ECO:0008006" key="3">
    <source>
        <dbReference type="Google" id="ProtNLM"/>
    </source>
</evidence>
<protein>
    <recommendedName>
        <fullName evidence="3">ParB/Sulfiredoxin domain-containing protein</fullName>
    </recommendedName>
</protein>
<accession>A0A2V4N1C3</accession>
<dbReference type="Proteomes" id="UP000248039">
    <property type="component" value="Unassembled WGS sequence"/>
</dbReference>
<organism evidence="1 2">
    <name type="scientific">Streptomyces tateyamensis</name>
    <dbReference type="NCBI Taxonomy" id="565073"/>
    <lineage>
        <taxon>Bacteria</taxon>
        <taxon>Bacillati</taxon>
        <taxon>Actinomycetota</taxon>
        <taxon>Actinomycetes</taxon>
        <taxon>Kitasatosporales</taxon>
        <taxon>Streptomycetaceae</taxon>
        <taxon>Streptomyces</taxon>
    </lineage>
</organism>
<evidence type="ECO:0000313" key="1">
    <source>
        <dbReference type="EMBL" id="PYC76269.1"/>
    </source>
</evidence>
<sequence length="132" mass="14102">MAKTLTVRWADAPAEHDYPAAASFLSLTAGPALVEVLTALLSRAPTVQQCAKDILRAARLPLLPADDPEVARDLKKVSKGKPLSPVLLVRGDLGRGRPLQIADGYHRVCASYHLSESTDIPCRVVDLPAIAT</sequence>
<comment type="caution">
    <text evidence="1">The sequence shown here is derived from an EMBL/GenBank/DDBJ whole genome shotgun (WGS) entry which is preliminary data.</text>
</comment>
<dbReference type="RefSeq" id="WP_110671731.1">
    <property type="nucleotide sequence ID" value="NZ_PYBW01000084.1"/>
</dbReference>
<dbReference type="AlphaFoldDB" id="A0A2V4N1C3"/>
<dbReference type="EMBL" id="PYBW01000084">
    <property type="protein sequence ID" value="PYC76269.1"/>
    <property type="molecule type" value="Genomic_DNA"/>
</dbReference>
<dbReference type="OrthoDB" id="8539206at2"/>
<proteinExistence type="predicted"/>
<reference evidence="1 2" key="1">
    <citation type="submission" date="2018-03" db="EMBL/GenBank/DDBJ databases">
        <title>Bioinformatic expansion and discovery of thiopeptide antibiotics.</title>
        <authorList>
            <person name="Schwalen C.J."/>
            <person name="Hudson G.A."/>
            <person name="Mitchell D.A."/>
        </authorList>
    </citation>
    <scope>NUCLEOTIDE SEQUENCE [LARGE SCALE GENOMIC DNA]</scope>
    <source>
        <strain evidence="1 2">ATCC 21389</strain>
    </source>
</reference>
<keyword evidence="2" id="KW-1185">Reference proteome</keyword>
<gene>
    <name evidence="1" type="ORF">C7C46_22590</name>
</gene>
<evidence type="ECO:0000313" key="2">
    <source>
        <dbReference type="Proteomes" id="UP000248039"/>
    </source>
</evidence>
<name>A0A2V4N1C3_9ACTN</name>